<reference evidence="1" key="1">
    <citation type="submission" date="2011-11" db="EMBL/GenBank/DDBJ databases">
        <title>The Genome Sequence of Fusarium oxysporum PHW808.</title>
        <authorList>
            <consortium name="The Broad Institute Genome Sequencing Platform"/>
            <person name="Ma L.-J."/>
            <person name="Gale L.R."/>
            <person name="Schwartz D.C."/>
            <person name="Zhou S."/>
            <person name="Corby-Kistler H."/>
            <person name="Young S.K."/>
            <person name="Zeng Q."/>
            <person name="Gargeya S."/>
            <person name="Fitzgerald M."/>
            <person name="Haas B."/>
            <person name="Abouelleil A."/>
            <person name="Alvarado L."/>
            <person name="Arachchi H.M."/>
            <person name="Berlin A."/>
            <person name="Brown A."/>
            <person name="Chapman S.B."/>
            <person name="Chen Z."/>
            <person name="Dunbar C."/>
            <person name="Freedman E."/>
            <person name="Gearin G."/>
            <person name="Goldberg J."/>
            <person name="Griggs A."/>
            <person name="Gujja S."/>
            <person name="Heiman D."/>
            <person name="Howarth C."/>
            <person name="Larson L."/>
            <person name="Lui A."/>
            <person name="MacDonald P.J.P."/>
            <person name="Montmayeur A."/>
            <person name="Murphy C."/>
            <person name="Neiman D."/>
            <person name="Pearson M."/>
            <person name="Priest M."/>
            <person name="Roberts A."/>
            <person name="Saif S."/>
            <person name="Shea T."/>
            <person name="Shenoy N."/>
            <person name="Sisk P."/>
            <person name="Stolte C."/>
            <person name="Sykes S."/>
            <person name="Wortman J."/>
            <person name="Nusbaum C."/>
            <person name="Birren B."/>
        </authorList>
    </citation>
    <scope>NUCLEOTIDE SEQUENCE [LARGE SCALE GENOMIC DNA]</scope>
    <source>
        <strain evidence="1">54008</strain>
    </source>
</reference>
<accession>X0GW82</accession>
<reference evidence="1" key="2">
    <citation type="submission" date="2014-03" db="EMBL/GenBank/DDBJ databases">
        <title>The Genome Annotation of Fusarium oxysporum PHW808.</title>
        <authorList>
            <consortium name="The Broad Institute Genomics Platform"/>
            <person name="Ma L.-J."/>
            <person name="Corby-Kistler H."/>
            <person name="Broz K."/>
            <person name="Gale L.R."/>
            <person name="Jonkers W."/>
            <person name="O'Donnell K."/>
            <person name="Ploetz R."/>
            <person name="Steinberg C."/>
            <person name="Schwartz D.C."/>
            <person name="VanEtten H."/>
            <person name="Zhou S."/>
            <person name="Young S.K."/>
            <person name="Zeng Q."/>
            <person name="Gargeya S."/>
            <person name="Fitzgerald M."/>
            <person name="Abouelleil A."/>
            <person name="Alvarado L."/>
            <person name="Chapman S.B."/>
            <person name="Gainer-Dewar J."/>
            <person name="Goldberg J."/>
            <person name="Griggs A."/>
            <person name="Gujja S."/>
            <person name="Hansen M."/>
            <person name="Howarth C."/>
            <person name="Imamovic A."/>
            <person name="Ireland A."/>
            <person name="Larimer J."/>
            <person name="McCowan C."/>
            <person name="Murphy C."/>
            <person name="Pearson M."/>
            <person name="Poon T.W."/>
            <person name="Priest M."/>
            <person name="Roberts A."/>
            <person name="Saif S."/>
            <person name="Shea T."/>
            <person name="Sykes S."/>
            <person name="Wortman J."/>
            <person name="Nusbaum C."/>
            <person name="Birren B."/>
        </authorList>
    </citation>
    <scope>NUCLEOTIDE SEQUENCE</scope>
    <source>
        <strain evidence="1">54008</strain>
    </source>
</reference>
<protein>
    <submittedName>
        <fullName evidence="1">Uncharacterized protein</fullName>
    </submittedName>
</protein>
<sequence length="100" mass="11509">MPHSQSTCVAEASSANHVSNPFLLPAFEYEPKPDLQAEYPSSIISFREDHPSEFIMPSYIDPFWIHDLAAKALDERRKPFCRSLPRYPVSRTSTIFLMHL</sequence>
<organism evidence="1">
    <name type="scientific">Fusarium oxysporum f. sp. conglutinans race 2 54008</name>
    <dbReference type="NCBI Taxonomy" id="1089457"/>
    <lineage>
        <taxon>Eukaryota</taxon>
        <taxon>Fungi</taxon>
        <taxon>Dikarya</taxon>
        <taxon>Ascomycota</taxon>
        <taxon>Pezizomycotina</taxon>
        <taxon>Sordariomycetes</taxon>
        <taxon>Hypocreomycetidae</taxon>
        <taxon>Hypocreales</taxon>
        <taxon>Nectriaceae</taxon>
        <taxon>Fusarium</taxon>
        <taxon>Fusarium oxysporum species complex</taxon>
    </lineage>
</organism>
<proteinExistence type="predicted"/>
<evidence type="ECO:0000313" key="1">
    <source>
        <dbReference type="EMBL" id="EXL64175.1"/>
    </source>
</evidence>
<gene>
    <name evidence="1" type="ORF">FOPG_19554</name>
</gene>
<dbReference type="HOGENOM" id="CLU_2306294_0_0_1"/>
<name>X0GW82_FUSOX</name>
<dbReference type="AlphaFoldDB" id="X0GW82"/>
<dbReference type="Proteomes" id="UP000030676">
    <property type="component" value="Unassembled WGS sequence"/>
</dbReference>
<dbReference type="EMBL" id="KK034291">
    <property type="protein sequence ID" value="EXL64175.1"/>
    <property type="molecule type" value="Genomic_DNA"/>
</dbReference>